<sequence length="77" mass="9516">MIQSHFWKLPPRFEFYTDGCRCDRLIEAYGFCERGVWCRTEIVTHLNYRPGYTTSEREAHRFRKELLRWERESPDEL</sequence>
<dbReference type="KEGG" id="gfm:Enr17x_10440"/>
<dbReference type="Proteomes" id="UP000318313">
    <property type="component" value="Chromosome"/>
</dbReference>
<protein>
    <submittedName>
        <fullName evidence="1">Uncharacterized protein</fullName>
    </submittedName>
</protein>
<evidence type="ECO:0000313" key="1">
    <source>
        <dbReference type="EMBL" id="QDV49029.1"/>
    </source>
</evidence>
<proteinExistence type="predicted"/>
<accession>A0A518I7K6</accession>
<dbReference type="AlphaFoldDB" id="A0A518I7K6"/>
<evidence type="ECO:0000313" key="2">
    <source>
        <dbReference type="Proteomes" id="UP000318313"/>
    </source>
</evidence>
<organism evidence="1 2">
    <name type="scientific">Gimesia fumaroli</name>
    <dbReference type="NCBI Taxonomy" id="2527976"/>
    <lineage>
        <taxon>Bacteria</taxon>
        <taxon>Pseudomonadati</taxon>
        <taxon>Planctomycetota</taxon>
        <taxon>Planctomycetia</taxon>
        <taxon>Planctomycetales</taxon>
        <taxon>Planctomycetaceae</taxon>
        <taxon>Gimesia</taxon>
    </lineage>
</organism>
<name>A0A518I7K6_9PLAN</name>
<gene>
    <name evidence="1" type="ORF">Enr17x_10440</name>
</gene>
<reference evidence="1 2" key="1">
    <citation type="submission" date="2019-03" db="EMBL/GenBank/DDBJ databases">
        <title>Deep-cultivation of Planctomycetes and their phenomic and genomic characterization uncovers novel biology.</title>
        <authorList>
            <person name="Wiegand S."/>
            <person name="Jogler M."/>
            <person name="Boedeker C."/>
            <person name="Pinto D."/>
            <person name="Vollmers J."/>
            <person name="Rivas-Marin E."/>
            <person name="Kohn T."/>
            <person name="Peeters S.H."/>
            <person name="Heuer A."/>
            <person name="Rast P."/>
            <person name="Oberbeckmann S."/>
            <person name="Bunk B."/>
            <person name="Jeske O."/>
            <person name="Meyerdierks A."/>
            <person name="Storesund J.E."/>
            <person name="Kallscheuer N."/>
            <person name="Luecker S."/>
            <person name="Lage O.M."/>
            <person name="Pohl T."/>
            <person name="Merkel B.J."/>
            <person name="Hornburger P."/>
            <person name="Mueller R.-W."/>
            <person name="Bruemmer F."/>
            <person name="Labrenz M."/>
            <person name="Spormann A.M."/>
            <person name="Op den Camp H."/>
            <person name="Overmann J."/>
            <person name="Amann R."/>
            <person name="Jetten M.S.M."/>
            <person name="Mascher T."/>
            <person name="Medema M.H."/>
            <person name="Devos D.P."/>
            <person name="Kaster A.-K."/>
            <person name="Ovreas L."/>
            <person name="Rohde M."/>
            <person name="Galperin M.Y."/>
            <person name="Jogler C."/>
        </authorList>
    </citation>
    <scope>NUCLEOTIDE SEQUENCE [LARGE SCALE GENOMIC DNA]</scope>
    <source>
        <strain evidence="1 2">Enr17</strain>
    </source>
</reference>
<keyword evidence="2" id="KW-1185">Reference proteome</keyword>
<dbReference type="EMBL" id="CP037452">
    <property type="protein sequence ID" value="QDV49029.1"/>
    <property type="molecule type" value="Genomic_DNA"/>
</dbReference>